<proteinExistence type="predicted"/>
<dbReference type="Proteomes" id="UP000681720">
    <property type="component" value="Unassembled WGS sequence"/>
</dbReference>
<reference evidence="1" key="1">
    <citation type="submission" date="2021-02" db="EMBL/GenBank/DDBJ databases">
        <authorList>
            <person name="Nowell W R."/>
        </authorList>
    </citation>
    <scope>NUCLEOTIDE SEQUENCE</scope>
</reference>
<accession>A0A8S2U4X9</accession>
<gene>
    <name evidence="1" type="ORF">GIL414_LOCUS25760</name>
</gene>
<protein>
    <submittedName>
        <fullName evidence="1">Uncharacterized protein</fullName>
    </submittedName>
</protein>
<dbReference type="AlphaFoldDB" id="A0A8S2U4X9"/>
<name>A0A8S2U4X9_9BILA</name>
<dbReference type="EMBL" id="CAJOBJ010035844">
    <property type="protein sequence ID" value="CAF4299111.1"/>
    <property type="molecule type" value="Genomic_DNA"/>
</dbReference>
<evidence type="ECO:0000313" key="1">
    <source>
        <dbReference type="EMBL" id="CAF4299111.1"/>
    </source>
</evidence>
<sequence length="42" mass="4732">YFQIVRSSSIRANCCSTFEDSRNARPNMYTPSLVVDESGICN</sequence>
<evidence type="ECO:0000313" key="2">
    <source>
        <dbReference type="Proteomes" id="UP000681720"/>
    </source>
</evidence>
<comment type="caution">
    <text evidence="1">The sequence shown here is derived from an EMBL/GenBank/DDBJ whole genome shotgun (WGS) entry which is preliminary data.</text>
</comment>
<organism evidence="1 2">
    <name type="scientific">Rotaria magnacalcarata</name>
    <dbReference type="NCBI Taxonomy" id="392030"/>
    <lineage>
        <taxon>Eukaryota</taxon>
        <taxon>Metazoa</taxon>
        <taxon>Spiralia</taxon>
        <taxon>Gnathifera</taxon>
        <taxon>Rotifera</taxon>
        <taxon>Eurotatoria</taxon>
        <taxon>Bdelloidea</taxon>
        <taxon>Philodinida</taxon>
        <taxon>Philodinidae</taxon>
        <taxon>Rotaria</taxon>
    </lineage>
</organism>
<feature type="non-terminal residue" evidence="1">
    <location>
        <position position="1"/>
    </location>
</feature>